<comment type="caution">
    <text evidence="1">The sequence shown here is derived from an EMBL/GenBank/DDBJ whole genome shotgun (WGS) entry which is preliminary data.</text>
</comment>
<gene>
    <name evidence="1" type="ORF">JKP88DRAFT_248298</name>
</gene>
<proteinExistence type="predicted"/>
<dbReference type="AlphaFoldDB" id="A0A835YMY7"/>
<name>A0A835YMY7_9STRA</name>
<sequence length="628" mass="70951">MPEWTTLFEGNDDIIALLNKAATANRKHLMGNLCSGWGCQTRHCECSLCALIGTLLESTQRAVPYGANWSNSFYCNKHLALAVEGLINAAYSRQAQMVLRKLHVAMDTAQLRRNVLAYVPLGEDDVTDEVCRGFVVKYLCERVMLVRDGDLAIKRWTLPPRAPAPQPRPVRDRYLWTNPLWFGKGLRCRGPHVDESPPEESNRYCCCTLIEISVRDGRSAPSKTVVAHRFAADTQRLGAAMQQIFESDIWQQFRHLQVYFYGCSTEVMRLPGTCEAEDVIFSDVKLKMLAAAPGDSIVGTWPAFRSEVSRVGDDGKLFSISNPVGDKKHSVTKSEYFAAAEKLHSTTAGGEQVFALTEHITIYVAGSIITRSSPWSPEVNEGVALTNTMTWKMRIRHLHRFKRLQTFTSHLEVEFSDAFRGSIICDDCSDEHAGLVEFNDPERAGTHIMCMHGEDDAALQHSLQLARVDVENYRLEQELGDDFDSLMAFRELTQALTWHYTRVFKTLYGKDVIGGDFSKVWPILRGEHVADNKKEVCSILRAWFALRPGLCNLPWVLNRRSAETFKNAAAWERKRQLSVGERMQKLQGEKLPHLKVPGLLSQLDTVHRFLPCVKTTLAGSRVWNKECK</sequence>
<organism evidence="1 2">
    <name type="scientific">Tribonema minus</name>
    <dbReference type="NCBI Taxonomy" id="303371"/>
    <lineage>
        <taxon>Eukaryota</taxon>
        <taxon>Sar</taxon>
        <taxon>Stramenopiles</taxon>
        <taxon>Ochrophyta</taxon>
        <taxon>PX clade</taxon>
        <taxon>Xanthophyceae</taxon>
        <taxon>Tribonematales</taxon>
        <taxon>Tribonemataceae</taxon>
        <taxon>Tribonema</taxon>
    </lineage>
</organism>
<evidence type="ECO:0000313" key="2">
    <source>
        <dbReference type="Proteomes" id="UP000664859"/>
    </source>
</evidence>
<evidence type="ECO:0000313" key="1">
    <source>
        <dbReference type="EMBL" id="KAG5178215.1"/>
    </source>
</evidence>
<accession>A0A835YMY7</accession>
<protein>
    <submittedName>
        <fullName evidence="1">Uncharacterized protein</fullName>
    </submittedName>
</protein>
<keyword evidence="2" id="KW-1185">Reference proteome</keyword>
<dbReference type="Proteomes" id="UP000664859">
    <property type="component" value="Unassembled WGS sequence"/>
</dbReference>
<dbReference type="EMBL" id="JAFCMP010000517">
    <property type="protein sequence ID" value="KAG5178215.1"/>
    <property type="molecule type" value="Genomic_DNA"/>
</dbReference>
<reference evidence="1" key="1">
    <citation type="submission" date="2021-02" db="EMBL/GenBank/DDBJ databases">
        <title>First Annotated Genome of the Yellow-green Alga Tribonema minus.</title>
        <authorList>
            <person name="Mahan K.M."/>
        </authorList>
    </citation>
    <scope>NUCLEOTIDE SEQUENCE</scope>
    <source>
        <strain evidence="1">UTEX B ZZ1240</strain>
    </source>
</reference>